<protein>
    <recommendedName>
        <fullName evidence="5">Probable membrane transporter protein</fullName>
    </recommendedName>
</protein>
<feature type="transmembrane region" description="Helical" evidence="5">
    <location>
        <begin position="211"/>
        <end position="232"/>
    </location>
</feature>
<keyword evidence="3 5" id="KW-1133">Transmembrane helix</keyword>
<name>A0ABV8S2R5_9BURK</name>
<sequence length="260" mass="27475">MDGFWLIPACLAAGGLIGFSGGVLGIGGGLFAIPLLGLLLGYEQQAAQGTALIMVLPAVLLTLRKYHQRTPIDWRSAAAGACSSIVCTWIGAKIALGLDPWLLRRIYAGFVFLIAVFYFRESLGRRARPRPAGFHREVGQVRKFWYFCVGVCAGLAGGIFGVGGSVLAVPFLTACFHLRQTSAQAVALAMIVPGTCVALATYAWHGQAHGLVGIPLAAGSLLCVPYGVRLAYALPEARLKLIFACMLLVIMGLLLMRGGA</sequence>
<evidence type="ECO:0000256" key="5">
    <source>
        <dbReference type="RuleBase" id="RU363041"/>
    </source>
</evidence>
<reference evidence="7" key="1">
    <citation type="journal article" date="2019" name="Int. J. Syst. Evol. Microbiol.">
        <title>The Global Catalogue of Microorganisms (GCM) 10K type strain sequencing project: providing services to taxonomists for standard genome sequencing and annotation.</title>
        <authorList>
            <consortium name="The Broad Institute Genomics Platform"/>
            <consortium name="The Broad Institute Genome Sequencing Center for Infectious Disease"/>
            <person name="Wu L."/>
            <person name="Ma J."/>
        </authorList>
    </citation>
    <scope>NUCLEOTIDE SEQUENCE [LARGE SCALE GENOMIC DNA]</scope>
    <source>
        <strain evidence="7">CGMCC 1.19029</strain>
    </source>
</reference>
<evidence type="ECO:0000313" key="7">
    <source>
        <dbReference type="Proteomes" id="UP001595756"/>
    </source>
</evidence>
<gene>
    <name evidence="6" type="ORF">ACFO0J_17365</name>
</gene>
<keyword evidence="7" id="KW-1185">Reference proteome</keyword>
<proteinExistence type="inferred from homology"/>
<dbReference type="RefSeq" id="WP_376814346.1">
    <property type="nucleotide sequence ID" value="NZ_JBHSDY010000011.1"/>
</dbReference>
<comment type="caution">
    <text evidence="6">The sequence shown here is derived from an EMBL/GenBank/DDBJ whole genome shotgun (WGS) entry which is preliminary data.</text>
</comment>
<dbReference type="Proteomes" id="UP001595756">
    <property type="component" value="Unassembled WGS sequence"/>
</dbReference>
<feature type="transmembrane region" description="Helical" evidence="5">
    <location>
        <begin position="238"/>
        <end position="256"/>
    </location>
</feature>
<feature type="transmembrane region" description="Helical" evidence="5">
    <location>
        <begin position="102"/>
        <end position="123"/>
    </location>
</feature>
<dbReference type="PANTHER" id="PTHR43701">
    <property type="entry name" value="MEMBRANE TRANSPORTER PROTEIN MJ0441-RELATED"/>
    <property type="match status" value="1"/>
</dbReference>
<feature type="transmembrane region" description="Helical" evidence="5">
    <location>
        <begin position="144"/>
        <end position="171"/>
    </location>
</feature>
<dbReference type="InterPro" id="IPR002781">
    <property type="entry name" value="TM_pro_TauE-like"/>
</dbReference>
<comment type="subcellular location">
    <subcellularLocation>
        <location evidence="5">Cell membrane</location>
        <topology evidence="5">Multi-pass membrane protein</topology>
    </subcellularLocation>
    <subcellularLocation>
        <location evidence="1">Membrane</location>
        <topology evidence="1">Multi-pass membrane protein</topology>
    </subcellularLocation>
</comment>
<evidence type="ECO:0000256" key="2">
    <source>
        <dbReference type="ARBA" id="ARBA00022692"/>
    </source>
</evidence>
<feature type="transmembrane region" description="Helical" evidence="5">
    <location>
        <begin position="76"/>
        <end position="96"/>
    </location>
</feature>
<evidence type="ECO:0000256" key="4">
    <source>
        <dbReference type="ARBA" id="ARBA00023136"/>
    </source>
</evidence>
<dbReference type="Pfam" id="PF01925">
    <property type="entry name" value="TauE"/>
    <property type="match status" value="1"/>
</dbReference>
<accession>A0ABV8S2R5</accession>
<keyword evidence="2 5" id="KW-0812">Transmembrane</keyword>
<keyword evidence="4 5" id="KW-0472">Membrane</keyword>
<dbReference type="PANTHER" id="PTHR43701:SF2">
    <property type="entry name" value="MEMBRANE TRANSPORTER PROTEIN YJNA-RELATED"/>
    <property type="match status" value="1"/>
</dbReference>
<dbReference type="EMBL" id="JBHSDY010000011">
    <property type="protein sequence ID" value="MFC4299814.1"/>
    <property type="molecule type" value="Genomic_DNA"/>
</dbReference>
<keyword evidence="5" id="KW-1003">Cell membrane</keyword>
<comment type="similarity">
    <text evidence="5">Belongs to the 4-toluene sulfonate uptake permease (TSUP) (TC 2.A.102) family.</text>
</comment>
<feature type="transmembrane region" description="Helical" evidence="5">
    <location>
        <begin position="46"/>
        <end position="64"/>
    </location>
</feature>
<dbReference type="InterPro" id="IPR051598">
    <property type="entry name" value="TSUP/Inactive_protease-like"/>
</dbReference>
<evidence type="ECO:0000256" key="3">
    <source>
        <dbReference type="ARBA" id="ARBA00022989"/>
    </source>
</evidence>
<evidence type="ECO:0000313" key="6">
    <source>
        <dbReference type="EMBL" id="MFC4299814.1"/>
    </source>
</evidence>
<organism evidence="6 7">
    <name type="scientific">Castellaniella hirudinis</name>
    <dbReference type="NCBI Taxonomy" id="1144617"/>
    <lineage>
        <taxon>Bacteria</taxon>
        <taxon>Pseudomonadati</taxon>
        <taxon>Pseudomonadota</taxon>
        <taxon>Betaproteobacteria</taxon>
        <taxon>Burkholderiales</taxon>
        <taxon>Alcaligenaceae</taxon>
        <taxon>Castellaniella</taxon>
    </lineage>
</organism>
<evidence type="ECO:0000256" key="1">
    <source>
        <dbReference type="ARBA" id="ARBA00004141"/>
    </source>
</evidence>
<feature type="transmembrane region" description="Helical" evidence="5">
    <location>
        <begin position="183"/>
        <end position="204"/>
    </location>
</feature>
<feature type="transmembrane region" description="Helical" evidence="5">
    <location>
        <begin position="12"/>
        <end position="40"/>
    </location>
</feature>